<organism evidence="1">
    <name type="scientific">viral metagenome</name>
    <dbReference type="NCBI Taxonomy" id="1070528"/>
    <lineage>
        <taxon>unclassified sequences</taxon>
        <taxon>metagenomes</taxon>
        <taxon>organismal metagenomes</taxon>
    </lineage>
</organism>
<sequence length="98" mass="11211">MALLFNAKKFTIDVITDLQALLAFMDTKFGHRYAYGLMYPAVAGQATKESLTLEGTMIYYFIRLTNRPYPEVPTAEDIKYINAIWDTLGHPEKKLAME</sequence>
<evidence type="ECO:0000313" key="1">
    <source>
        <dbReference type="EMBL" id="QHT79297.1"/>
    </source>
</evidence>
<dbReference type="EMBL" id="MN739947">
    <property type="protein sequence ID" value="QHT79297.1"/>
    <property type="molecule type" value="Genomic_DNA"/>
</dbReference>
<reference evidence="1" key="1">
    <citation type="journal article" date="2020" name="Nature">
        <title>Giant virus diversity and host interactions through global metagenomics.</title>
        <authorList>
            <person name="Schulz F."/>
            <person name="Roux S."/>
            <person name="Paez-Espino D."/>
            <person name="Jungbluth S."/>
            <person name="Walsh D.A."/>
            <person name="Denef V.J."/>
            <person name="McMahon K.D."/>
            <person name="Konstantinidis K.T."/>
            <person name="Eloe-Fadrosh E.A."/>
            <person name="Kyrpides N.C."/>
            <person name="Woyke T."/>
        </authorList>
    </citation>
    <scope>NUCLEOTIDE SEQUENCE</scope>
    <source>
        <strain evidence="1">GVMAG-M-3300023179-99</strain>
    </source>
</reference>
<accession>A0A6C0HFX6</accession>
<name>A0A6C0HFX6_9ZZZZ</name>
<proteinExistence type="predicted"/>
<dbReference type="AlphaFoldDB" id="A0A6C0HFX6"/>
<protein>
    <submittedName>
        <fullName evidence="1">Uncharacterized protein</fullName>
    </submittedName>
</protein>